<dbReference type="eggNOG" id="ENOG502RSEP">
    <property type="taxonomic scope" value="Eukaryota"/>
</dbReference>
<dbReference type="SUPFAM" id="SSF50249">
    <property type="entry name" value="Nucleic acid-binding proteins"/>
    <property type="match status" value="1"/>
</dbReference>
<dbReference type="GO" id="GO:0003677">
    <property type="term" value="F:DNA binding"/>
    <property type="evidence" value="ECO:0007669"/>
    <property type="project" value="UniProtKB-KW"/>
</dbReference>
<organism evidence="12">
    <name type="scientific">Schizophyllum commune (strain H4-8 / FGSC 9210)</name>
    <name type="common">Split gill fungus</name>
    <dbReference type="NCBI Taxonomy" id="578458"/>
    <lineage>
        <taxon>Eukaryota</taxon>
        <taxon>Fungi</taxon>
        <taxon>Dikarya</taxon>
        <taxon>Basidiomycota</taxon>
        <taxon>Agaricomycotina</taxon>
        <taxon>Agaricomycetes</taxon>
        <taxon>Agaricomycetidae</taxon>
        <taxon>Agaricales</taxon>
        <taxon>Schizophyllaceae</taxon>
        <taxon>Schizophyllum</taxon>
    </lineage>
</organism>
<gene>
    <name evidence="11" type="ORF">SCHCODRAFT_14275</name>
</gene>
<feature type="region of interest" description="Disordered" evidence="9">
    <location>
        <begin position="246"/>
        <end position="276"/>
    </location>
</feature>
<dbReference type="STRING" id="578458.D8PWF9"/>
<dbReference type="OMA" id="WEWILTS"/>
<feature type="region of interest" description="Disordered" evidence="9">
    <location>
        <begin position="334"/>
        <end position="368"/>
    </location>
</feature>
<protein>
    <recommendedName>
        <fullName evidence="3">CST complex subunit STN1</fullName>
    </recommendedName>
    <alternativeName>
        <fullName evidence="8">Suppressor of cdc thirteen homolog</fullName>
    </alternativeName>
</protein>
<dbReference type="OrthoDB" id="77828at2759"/>
<evidence type="ECO:0000256" key="5">
    <source>
        <dbReference type="ARBA" id="ARBA00022895"/>
    </source>
</evidence>
<dbReference type="PANTHER" id="PTHR13989:SF33">
    <property type="entry name" value="CST COMPLEX SUBUNIT STN1"/>
    <property type="match status" value="1"/>
</dbReference>
<dbReference type="Gene3D" id="2.40.50.140">
    <property type="entry name" value="Nucleic acid-binding proteins"/>
    <property type="match status" value="1"/>
</dbReference>
<dbReference type="Pfam" id="PF10451">
    <property type="entry name" value="Stn1"/>
    <property type="match status" value="1"/>
</dbReference>
<evidence type="ECO:0000256" key="6">
    <source>
        <dbReference type="ARBA" id="ARBA00023125"/>
    </source>
</evidence>
<evidence type="ECO:0000256" key="1">
    <source>
        <dbReference type="ARBA" id="ARBA00004123"/>
    </source>
</evidence>
<dbReference type="KEGG" id="scm:SCHCO_02525281"/>
<keyword evidence="6" id="KW-0238">DNA-binding</keyword>
<evidence type="ECO:0000313" key="12">
    <source>
        <dbReference type="Proteomes" id="UP000007431"/>
    </source>
</evidence>
<dbReference type="GeneID" id="9595707"/>
<feature type="compositionally biased region" description="Polar residues" evidence="9">
    <location>
        <begin position="163"/>
        <end position="173"/>
    </location>
</feature>
<evidence type="ECO:0000256" key="2">
    <source>
        <dbReference type="ARBA" id="ARBA00004574"/>
    </source>
</evidence>
<dbReference type="InterPro" id="IPR012340">
    <property type="entry name" value="NA-bd_OB-fold"/>
</dbReference>
<feature type="compositionally biased region" description="Acidic residues" evidence="9">
    <location>
        <begin position="442"/>
        <end position="455"/>
    </location>
</feature>
<dbReference type="Proteomes" id="UP000007431">
    <property type="component" value="Unassembled WGS sequence"/>
</dbReference>
<dbReference type="GO" id="GO:0000781">
    <property type="term" value="C:chromosome, telomeric region"/>
    <property type="evidence" value="ECO:0007669"/>
    <property type="project" value="UniProtKB-SubCell"/>
</dbReference>
<dbReference type="InterPro" id="IPR018856">
    <property type="entry name" value="Stn1_N"/>
</dbReference>
<feature type="region of interest" description="Disordered" evidence="9">
    <location>
        <begin position="420"/>
        <end position="458"/>
    </location>
</feature>
<feature type="compositionally biased region" description="Basic and acidic residues" evidence="9">
    <location>
        <begin position="339"/>
        <end position="350"/>
    </location>
</feature>
<evidence type="ECO:0000256" key="9">
    <source>
        <dbReference type="SAM" id="MobiDB-lite"/>
    </source>
</evidence>
<evidence type="ECO:0000256" key="7">
    <source>
        <dbReference type="ARBA" id="ARBA00023242"/>
    </source>
</evidence>
<evidence type="ECO:0000259" key="10">
    <source>
        <dbReference type="Pfam" id="PF10451"/>
    </source>
</evidence>
<dbReference type="HOGENOM" id="CLU_019576_0_0_1"/>
<feature type="domain" description="CST complex subunit Stn1 N-terminal" evidence="10">
    <location>
        <begin position="10"/>
        <end position="149"/>
    </location>
</feature>
<evidence type="ECO:0000256" key="4">
    <source>
        <dbReference type="ARBA" id="ARBA00022454"/>
    </source>
</evidence>
<dbReference type="RefSeq" id="XP_003035107.1">
    <property type="nucleotide sequence ID" value="XM_003035061.1"/>
</dbReference>
<evidence type="ECO:0000313" key="11">
    <source>
        <dbReference type="EMBL" id="EFJ00205.1"/>
    </source>
</evidence>
<dbReference type="VEuPathDB" id="FungiDB:SCHCODRAFT_02525281"/>
<dbReference type="EMBL" id="GL377303">
    <property type="protein sequence ID" value="EFJ00205.1"/>
    <property type="molecule type" value="Genomic_DNA"/>
</dbReference>
<sequence>MQPSTPYTHAEIFKWTLTADAVAPCFVEDVFKLEENEKHTSDFFWLGSVPCRTVKLVGMLVGVQTYEKRIVYSVDDGTAVIDCVDRHPTLQTPSSSSFFFGKMPLPIADVGASVTVIGNVLPKKERQISISSIERCKHANAEPLHWLAVRQLHRVSYTSSTPFVIPEQTTPTTPADEVPSRPQTPVSLASSSAPPSPTKSVASSVAASPSKLKTLMKLRHPSRLHTRDLTQNTFRVYLKHFMDNAPPPATEDNTPPTASPFSTPKKRIRRADSDVTPRAARLMPIENTPRGCRPATTTCSNEPAAIGFTLSYLRRVPELRDLAKRVVKAEAKRRARAAKAKERNNREAEPAKPLGAGASKPRKSISDEPISRRMKRLFQWALTALLNDGYIVLWDGPPRPCSSAEPLPDTSCLWKTSASANATTSTVDTTASSLVSASESQGLDEDELSDPDEREESYVPLEPTVLAKAVENAVSSLISRKRRHKASADSHALSTSKESVIALMQRDDRWRYLHSWQVEQTLEHLVDQDVLCERSNGRYSIRRTSR</sequence>
<proteinExistence type="predicted"/>
<dbReference type="AlphaFoldDB" id="D8PWF9"/>
<accession>D8PWF9</accession>
<dbReference type="InterPro" id="IPR040260">
    <property type="entry name" value="RFA2-like"/>
</dbReference>
<name>D8PWF9_SCHCM</name>
<keyword evidence="4" id="KW-0158">Chromosome</keyword>
<keyword evidence="5" id="KW-0779">Telomere</keyword>
<evidence type="ECO:0000256" key="8">
    <source>
        <dbReference type="ARBA" id="ARBA00030039"/>
    </source>
</evidence>
<reference evidence="11 12" key="1">
    <citation type="journal article" date="2010" name="Nat. Biotechnol.">
        <title>Genome sequence of the model mushroom Schizophyllum commune.</title>
        <authorList>
            <person name="Ohm R.A."/>
            <person name="de Jong J.F."/>
            <person name="Lugones L.G."/>
            <person name="Aerts A."/>
            <person name="Kothe E."/>
            <person name="Stajich J.E."/>
            <person name="de Vries R.P."/>
            <person name="Record E."/>
            <person name="Levasseur A."/>
            <person name="Baker S.E."/>
            <person name="Bartholomew K.A."/>
            <person name="Coutinho P.M."/>
            <person name="Erdmann S."/>
            <person name="Fowler T.J."/>
            <person name="Gathman A.C."/>
            <person name="Lombard V."/>
            <person name="Henrissat B."/>
            <person name="Knabe N."/>
            <person name="Kuees U."/>
            <person name="Lilly W.W."/>
            <person name="Lindquist E."/>
            <person name="Lucas S."/>
            <person name="Magnuson J.K."/>
            <person name="Piumi F."/>
            <person name="Raudaskoski M."/>
            <person name="Salamov A."/>
            <person name="Schmutz J."/>
            <person name="Schwarze F.W.M.R."/>
            <person name="vanKuyk P.A."/>
            <person name="Horton J.S."/>
            <person name="Grigoriev I.V."/>
            <person name="Woesten H.A.B."/>
        </authorList>
    </citation>
    <scope>NUCLEOTIDE SEQUENCE [LARGE SCALE GENOMIC DNA]</scope>
    <source>
        <strain evidence="12">H4-8 / FGSC 9210</strain>
    </source>
</reference>
<dbReference type="InParanoid" id="D8PWF9"/>
<feature type="compositionally biased region" description="Polar residues" evidence="9">
    <location>
        <begin position="251"/>
        <end position="262"/>
    </location>
</feature>
<comment type="subcellular location">
    <subcellularLocation>
        <location evidence="2">Chromosome</location>
        <location evidence="2">Telomere</location>
    </subcellularLocation>
    <subcellularLocation>
        <location evidence="1">Nucleus</location>
    </subcellularLocation>
</comment>
<keyword evidence="7" id="KW-0539">Nucleus</keyword>
<feature type="compositionally biased region" description="Low complexity" evidence="9">
    <location>
        <begin position="184"/>
        <end position="208"/>
    </location>
</feature>
<dbReference type="PANTHER" id="PTHR13989">
    <property type="entry name" value="REPLICATION PROTEIN A-RELATED"/>
    <property type="match status" value="1"/>
</dbReference>
<keyword evidence="12" id="KW-1185">Reference proteome</keyword>
<dbReference type="GO" id="GO:0005634">
    <property type="term" value="C:nucleus"/>
    <property type="evidence" value="ECO:0007669"/>
    <property type="project" value="UniProtKB-SubCell"/>
</dbReference>
<evidence type="ECO:0000256" key="3">
    <source>
        <dbReference type="ARBA" id="ARBA00017411"/>
    </source>
</evidence>
<feature type="compositionally biased region" description="Low complexity" evidence="9">
    <location>
        <begin position="420"/>
        <end position="438"/>
    </location>
</feature>
<feature type="region of interest" description="Disordered" evidence="9">
    <location>
        <begin position="163"/>
        <end position="208"/>
    </location>
</feature>